<keyword evidence="3" id="KW-1185">Reference proteome</keyword>
<dbReference type="EMBL" id="MNPJ01000020">
    <property type="protein sequence ID" value="OQS54382.1"/>
    <property type="molecule type" value="Genomic_DNA"/>
</dbReference>
<reference evidence="2 3" key="1">
    <citation type="journal article" date="2017" name="Environ. Microbiol.">
        <title>Decay of the glycolytic pathway and adaptation to intranuclear parasitism within Enterocytozoonidae microsporidia.</title>
        <authorList>
            <person name="Wiredu Boakye D."/>
            <person name="Jaroenlak P."/>
            <person name="Prachumwat A."/>
            <person name="Williams T.A."/>
            <person name="Bateman K.S."/>
            <person name="Itsathitphaisarn O."/>
            <person name="Sritunyalucksana K."/>
            <person name="Paszkiewicz K.H."/>
            <person name="Moore K.A."/>
            <person name="Stentiford G.D."/>
            <person name="Williams B.A."/>
        </authorList>
    </citation>
    <scope>NUCLEOTIDE SEQUENCE [LARGE SCALE GENOMIC DNA]</scope>
    <source>
        <strain evidence="2 3">TH1</strain>
    </source>
</reference>
<feature type="signal peptide" evidence="1">
    <location>
        <begin position="1"/>
        <end position="16"/>
    </location>
</feature>
<protein>
    <submittedName>
        <fullName evidence="2">Uncharacterized protein</fullName>
    </submittedName>
</protein>
<feature type="chain" id="PRO_5012754516" evidence="1">
    <location>
        <begin position="17"/>
        <end position="93"/>
    </location>
</feature>
<organism evidence="2 3">
    <name type="scientific">Ecytonucleospora hepatopenaei</name>
    <dbReference type="NCBI Taxonomy" id="646526"/>
    <lineage>
        <taxon>Eukaryota</taxon>
        <taxon>Fungi</taxon>
        <taxon>Fungi incertae sedis</taxon>
        <taxon>Microsporidia</taxon>
        <taxon>Enterocytozoonidae</taxon>
        <taxon>Ecytonucleospora</taxon>
    </lineage>
</organism>
<evidence type="ECO:0000313" key="3">
    <source>
        <dbReference type="Proteomes" id="UP000192758"/>
    </source>
</evidence>
<proteinExistence type="predicted"/>
<evidence type="ECO:0000313" key="2">
    <source>
        <dbReference type="EMBL" id="OQS54382.1"/>
    </source>
</evidence>
<accession>A0A1W0E5A9</accession>
<sequence>MLIFSHILNVIGSIFAADLNTKAKEFLSELNETDLISNRQETFRICNRHDIPKNTQAFVGNNGVLFNFSFLNSDEKKLVELVEFIRKFFPSQI</sequence>
<evidence type="ECO:0000256" key="1">
    <source>
        <dbReference type="SAM" id="SignalP"/>
    </source>
</evidence>
<dbReference type="VEuPathDB" id="MicrosporidiaDB:EHP00_1074"/>
<keyword evidence="1" id="KW-0732">Signal</keyword>
<dbReference type="Proteomes" id="UP000192758">
    <property type="component" value="Unassembled WGS sequence"/>
</dbReference>
<dbReference type="AlphaFoldDB" id="A0A1W0E5A9"/>
<name>A0A1W0E5A9_9MICR</name>
<comment type="caution">
    <text evidence="2">The sequence shown here is derived from an EMBL/GenBank/DDBJ whole genome shotgun (WGS) entry which is preliminary data.</text>
</comment>
<gene>
    <name evidence="2" type="ORF">EHP00_1074</name>
</gene>